<dbReference type="AlphaFoldDB" id="A0A1E3R2K7"/>
<dbReference type="InterPro" id="IPR002611">
    <property type="entry name" value="IstB_ATP-bd"/>
</dbReference>
<dbReference type="EMBL" id="MIGZ01000320">
    <property type="protein sequence ID" value="ODQ84069.1"/>
    <property type="molecule type" value="Genomic_DNA"/>
</dbReference>
<keyword evidence="2" id="KW-0547">Nucleotide-binding</keyword>
<dbReference type="OrthoDB" id="9773429at2"/>
<evidence type="ECO:0000313" key="3">
    <source>
        <dbReference type="Proteomes" id="UP000094243"/>
    </source>
</evidence>
<sequence>MTANIPAGLPADVETLMRSLRLPHARAIAADVLATARAQRWDPTEVVKALLTEESAGRARSMLAARRKAAGFPTGKTFDVWDPGASSIPLPTQQALQTLEWVGRRENLVVCGPAGTGKTFFLEALGQKVIEAGMPVAWFTLEQIGVLVRAHRADDSLGKAVAKIVRAELVVIDDVGLLPVGADAAEGLYRIVEAAYERKSVAISSNLHPSGFDELMPKTLATATVDRLLHHAHLCQTSGDSVRLAQALHGKGVKPLS</sequence>
<dbReference type="CDD" id="cd00009">
    <property type="entry name" value="AAA"/>
    <property type="match status" value="1"/>
</dbReference>
<dbReference type="Pfam" id="PF01695">
    <property type="entry name" value="IstB_IS21"/>
    <property type="match status" value="1"/>
</dbReference>
<reference evidence="3" key="1">
    <citation type="submission" date="2016-09" db="EMBL/GenBank/DDBJ databases">
        <authorList>
            <person name="Greninger A.L."/>
            <person name="Jerome K.R."/>
            <person name="Mcnair B."/>
            <person name="Wallis C."/>
            <person name="Fang F."/>
        </authorList>
    </citation>
    <scope>NUCLEOTIDE SEQUENCE [LARGE SCALE GENOMIC DNA]</scope>
    <source>
        <strain evidence="3">M7</strain>
    </source>
</reference>
<dbReference type="Gene3D" id="3.40.50.300">
    <property type="entry name" value="P-loop containing nucleotide triphosphate hydrolases"/>
    <property type="match status" value="1"/>
</dbReference>
<comment type="caution">
    <text evidence="2">The sequence shown here is derived from an EMBL/GenBank/DDBJ whole genome shotgun (WGS) entry which is preliminary data.</text>
</comment>
<protein>
    <submittedName>
        <fullName evidence="2">ATP-binding protein</fullName>
    </submittedName>
</protein>
<dbReference type="Proteomes" id="UP000094243">
    <property type="component" value="Unassembled WGS sequence"/>
</dbReference>
<dbReference type="PIRSF" id="PIRSF003073">
    <property type="entry name" value="DNAC_TnpB_IstB"/>
    <property type="match status" value="1"/>
</dbReference>
<dbReference type="PANTHER" id="PTHR30050:SF4">
    <property type="entry name" value="ATP-BINDING PROTEIN RV3427C IN INSERTION SEQUENCE-RELATED"/>
    <property type="match status" value="1"/>
</dbReference>
<dbReference type="InterPro" id="IPR003593">
    <property type="entry name" value="AAA+_ATPase"/>
</dbReference>
<keyword evidence="2" id="KW-0067">ATP-binding</keyword>
<dbReference type="SMART" id="SM00382">
    <property type="entry name" value="AAA"/>
    <property type="match status" value="1"/>
</dbReference>
<dbReference type="InterPro" id="IPR028350">
    <property type="entry name" value="DNAC/IstB-like"/>
</dbReference>
<dbReference type="SUPFAM" id="SSF52540">
    <property type="entry name" value="P-loop containing nucleoside triphosphate hydrolases"/>
    <property type="match status" value="1"/>
</dbReference>
<evidence type="ECO:0000313" key="2">
    <source>
        <dbReference type="EMBL" id="ODQ84069.1"/>
    </source>
</evidence>
<accession>A0A1E3R2K7</accession>
<dbReference type="InterPro" id="IPR027417">
    <property type="entry name" value="P-loop_NTPase"/>
</dbReference>
<dbReference type="RefSeq" id="WP_069408217.1">
    <property type="nucleotide sequence ID" value="NZ_MIGZ01000320.1"/>
</dbReference>
<dbReference type="GO" id="GO:0005524">
    <property type="term" value="F:ATP binding"/>
    <property type="evidence" value="ECO:0007669"/>
    <property type="project" value="UniProtKB-KW"/>
</dbReference>
<name>A0A1E3R2K7_9MYCO</name>
<organism evidence="2 3">
    <name type="scientific">Mycolicibacterium holsaticum</name>
    <dbReference type="NCBI Taxonomy" id="152142"/>
    <lineage>
        <taxon>Bacteria</taxon>
        <taxon>Bacillati</taxon>
        <taxon>Actinomycetota</taxon>
        <taxon>Actinomycetes</taxon>
        <taxon>Mycobacteriales</taxon>
        <taxon>Mycobacteriaceae</taxon>
        <taxon>Mycolicibacterium</taxon>
    </lineage>
</organism>
<feature type="domain" description="AAA+ ATPase" evidence="1">
    <location>
        <begin position="104"/>
        <end position="235"/>
    </location>
</feature>
<evidence type="ECO:0000259" key="1">
    <source>
        <dbReference type="SMART" id="SM00382"/>
    </source>
</evidence>
<gene>
    <name evidence="2" type="ORF">BHQ17_28030</name>
</gene>
<dbReference type="PANTHER" id="PTHR30050">
    <property type="entry name" value="CHROMOSOMAL REPLICATION INITIATOR PROTEIN DNAA"/>
    <property type="match status" value="1"/>
</dbReference>
<dbReference type="GO" id="GO:0006260">
    <property type="term" value="P:DNA replication"/>
    <property type="evidence" value="ECO:0007669"/>
    <property type="project" value="TreeGrafter"/>
</dbReference>
<proteinExistence type="predicted"/>
<keyword evidence="3" id="KW-1185">Reference proteome</keyword>